<dbReference type="PANTHER" id="PTHR12905">
    <property type="entry name" value="METALLOPHOSPHOESTERASE"/>
    <property type="match status" value="1"/>
</dbReference>
<dbReference type="Gene3D" id="3.60.21.10">
    <property type="match status" value="1"/>
</dbReference>
<proteinExistence type="predicted"/>
<dbReference type="AlphaFoldDB" id="A0A9Q0AX05"/>
<gene>
    <name evidence="2" type="ORF">JX265_000556</name>
</gene>
<evidence type="ECO:0000259" key="1">
    <source>
        <dbReference type="Pfam" id="PF00149"/>
    </source>
</evidence>
<dbReference type="Proteomes" id="UP000829685">
    <property type="component" value="Unassembled WGS sequence"/>
</dbReference>
<keyword evidence="3" id="KW-1185">Reference proteome</keyword>
<dbReference type="InterPro" id="IPR029052">
    <property type="entry name" value="Metallo-depent_PP-like"/>
</dbReference>
<accession>A0A9Q0AX05</accession>
<dbReference type="EMBL" id="JAFIMR010000001">
    <property type="protein sequence ID" value="KAI1881730.1"/>
    <property type="molecule type" value="Genomic_DNA"/>
</dbReference>
<dbReference type="PANTHER" id="PTHR12905:SF0">
    <property type="entry name" value="CALCINEURIN-LIKE PHOSPHOESTERASE DOMAIN-CONTAINING PROTEIN"/>
    <property type="match status" value="1"/>
</dbReference>
<name>A0A9Q0AX05_9PEZI</name>
<comment type="caution">
    <text evidence="2">The sequence shown here is derived from an EMBL/GenBank/DDBJ whole genome shotgun (WGS) entry which is preliminary data.</text>
</comment>
<feature type="domain" description="Calcineurin-like phosphoesterase" evidence="1">
    <location>
        <begin position="6"/>
        <end position="209"/>
    </location>
</feature>
<evidence type="ECO:0000313" key="2">
    <source>
        <dbReference type="EMBL" id="KAI1881730.1"/>
    </source>
</evidence>
<reference evidence="2" key="1">
    <citation type="submission" date="2021-03" db="EMBL/GenBank/DDBJ databases">
        <title>Revisited historic fungal species revealed as producer of novel bioactive compounds through whole genome sequencing and comparative genomics.</title>
        <authorList>
            <person name="Vignolle G.A."/>
            <person name="Hochenegger N."/>
            <person name="Mach R.L."/>
            <person name="Mach-Aigner A.R."/>
            <person name="Javad Rahimi M."/>
            <person name="Salim K.A."/>
            <person name="Chan C.M."/>
            <person name="Lim L.B.L."/>
            <person name="Cai F."/>
            <person name="Druzhinina I.S."/>
            <person name="U'Ren J.M."/>
            <person name="Derntl C."/>
        </authorList>
    </citation>
    <scope>NUCLEOTIDE SEQUENCE</scope>
    <source>
        <strain evidence="2">TUCIM 5799</strain>
    </source>
</reference>
<dbReference type="SUPFAM" id="SSF56300">
    <property type="entry name" value="Metallo-dependent phosphatases"/>
    <property type="match status" value="1"/>
</dbReference>
<dbReference type="Pfam" id="PF00149">
    <property type="entry name" value="Metallophos"/>
    <property type="match status" value="1"/>
</dbReference>
<dbReference type="InterPro" id="IPR004843">
    <property type="entry name" value="Calcineurin-like_PHP"/>
</dbReference>
<dbReference type="CDD" id="cd07379">
    <property type="entry name" value="MPP_239FB"/>
    <property type="match status" value="1"/>
</dbReference>
<sequence length="322" mass="35785">MEVRTRFLIVSDTHGDSFGVHKGQRADVAIHCGDLTEESKISELRTTLRFLAELDAPLKLVIPGNHDFTLDVPTFRRRVAEAAQPLEPELVSKEFGDYGEARSLFEETKKDGIIFLDEGNHEFTLANGAQLKIYASPFTPSKGGWGFQYAPETGHQFSIDQGVDVVITHGPPLGVMDLTDSRVRGWCPDLFGAVARARPRMHCFGHIHEGWGAKLVTWRDKVSEKPSHFTDIDNSRSVVVEKLTNILPNRFDDADSSLEKELKARAYLRGGGATISHCKGDEHALQVGYQTLFVNAAIEGTHDALPYHPAWIVDLDLRRSGN</sequence>
<dbReference type="InterPro" id="IPR051693">
    <property type="entry name" value="UPF0046_metallophosphoest"/>
</dbReference>
<protein>
    <recommendedName>
        <fullName evidence="1">Calcineurin-like phosphoesterase domain-containing protein</fullName>
    </recommendedName>
</protein>
<organism evidence="2 3">
    <name type="scientific">Neoarthrinium moseri</name>
    <dbReference type="NCBI Taxonomy" id="1658444"/>
    <lineage>
        <taxon>Eukaryota</taxon>
        <taxon>Fungi</taxon>
        <taxon>Dikarya</taxon>
        <taxon>Ascomycota</taxon>
        <taxon>Pezizomycotina</taxon>
        <taxon>Sordariomycetes</taxon>
        <taxon>Xylariomycetidae</taxon>
        <taxon>Amphisphaeriales</taxon>
        <taxon>Apiosporaceae</taxon>
        <taxon>Neoarthrinium</taxon>
    </lineage>
</organism>
<dbReference type="GO" id="GO:0016787">
    <property type="term" value="F:hydrolase activity"/>
    <property type="evidence" value="ECO:0007669"/>
    <property type="project" value="InterPro"/>
</dbReference>
<evidence type="ECO:0000313" key="3">
    <source>
        <dbReference type="Proteomes" id="UP000829685"/>
    </source>
</evidence>